<feature type="transmembrane region" description="Helical" evidence="12">
    <location>
        <begin position="118"/>
        <end position="146"/>
    </location>
</feature>
<keyword evidence="9 12" id="KW-0472">Membrane</keyword>
<comment type="subcellular location">
    <subcellularLocation>
        <location evidence="2">Cell membrane</location>
        <topology evidence="2">Multi-pass membrane protein</topology>
    </subcellularLocation>
</comment>
<feature type="transmembrane region" description="Helical" evidence="12">
    <location>
        <begin position="257"/>
        <end position="279"/>
    </location>
</feature>
<proteinExistence type="predicted"/>
<dbReference type="CDD" id="cd15227">
    <property type="entry name" value="7tmA_OR14-like"/>
    <property type="match status" value="1"/>
</dbReference>
<dbReference type="RefSeq" id="XP_026541442.1">
    <property type="nucleotide sequence ID" value="XM_026685657.1"/>
</dbReference>
<evidence type="ECO:0000256" key="11">
    <source>
        <dbReference type="ARBA" id="ARBA00023224"/>
    </source>
</evidence>
<dbReference type="InterPro" id="IPR000725">
    <property type="entry name" value="Olfact_rcpt"/>
</dbReference>
<evidence type="ECO:0000256" key="5">
    <source>
        <dbReference type="ARBA" id="ARBA00022692"/>
    </source>
</evidence>
<keyword evidence="5 12" id="KW-0812">Transmembrane</keyword>
<comment type="function">
    <text evidence="1">Odorant receptor.</text>
</comment>
<evidence type="ECO:0000256" key="7">
    <source>
        <dbReference type="ARBA" id="ARBA00022989"/>
    </source>
</evidence>
<feature type="domain" description="G-protein coupled receptors family 1 profile" evidence="13">
    <location>
        <begin position="61"/>
        <end position="309"/>
    </location>
</feature>
<dbReference type="Pfam" id="PF13853">
    <property type="entry name" value="7tm_4"/>
    <property type="match status" value="1"/>
</dbReference>
<organism evidence="14 15">
    <name type="scientific">Notechis scutatus</name>
    <name type="common">mainland tiger snake</name>
    <dbReference type="NCBI Taxonomy" id="8663"/>
    <lineage>
        <taxon>Eukaryota</taxon>
        <taxon>Metazoa</taxon>
        <taxon>Chordata</taxon>
        <taxon>Craniata</taxon>
        <taxon>Vertebrata</taxon>
        <taxon>Euteleostomi</taxon>
        <taxon>Lepidosauria</taxon>
        <taxon>Squamata</taxon>
        <taxon>Bifurcata</taxon>
        <taxon>Unidentata</taxon>
        <taxon>Episquamata</taxon>
        <taxon>Toxicofera</taxon>
        <taxon>Serpentes</taxon>
        <taxon>Colubroidea</taxon>
        <taxon>Elapidae</taxon>
        <taxon>Hydrophiinae</taxon>
        <taxon>Notechis</taxon>
    </lineage>
</organism>
<keyword evidence="4" id="KW-0716">Sensory transduction</keyword>
<evidence type="ECO:0000256" key="8">
    <source>
        <dbReference type="ARBA" id="ARBA00023040"/>
    </source>
</evidence>
<dbReference type="PANTHER" id="PTHR26452">
    <property type="entry name" value="OLFACTORY RECEPTOR"/>
    <property type="match status" value="1"/>
</dbReference>
<name>A0A6J1VDU1_9SAUR</name>
<feature type="transmembrane region" description="Helical" evidence="12">
    <location>
        <begin position="45"/>
        <end position="71"/>
    </location>
</feature>
<dbReference type="SUPFAM" id="SSF81321">
    <property type="entry name" value="Family A G protein-coupled receptor-like"/>
    <property type="match status" value="1"/>
</dbReference>
<sequence>MLLKLYSALTHLTTFHRIQIDEMANQSSVREFVLMGFSDDSDLQILHSAMFFIVYVTALTGNSLIITAVAVDHNLHNSMYYFLVNLSILNMCSIFTTVPKSIAVSLTNNKGISLAGCIIQTFLIVTFVGCEAFLLTIMAYDCYVAICHPLQYRLIMNWNACIQIRAISFLFNLMHAVLETCLTFQLDFCESNVMGQYFCDIPQLQKISCRDTKFNETLILVGGFFLDSFFPFIFASYTHIFSAVIKIRSVQSRHKVFSTYIPHLTVFSLFIITGVFSYMRPKSLSTQSVDLLSAVLYTILPPVLNPIIYSFRNKDLQKALIKILLKIIILQHVYIKR</sequence>
<dbReference type="GO" id="GO:0004984">
    <property type="term" value="F:olfactory receptor activity"/>
    <property type="evidence" value="ECO:0007669"/>
    <property type="project" value="InterPro"/>
</dbReference>
<feature type="transmembrane region" description="Helical" evidence="12">
    <location>
        <begin position="158"/>
        <end position="178"/>
    </location>
</feature>
<evidence type="ECO:0000256" key="12">
    <source>
        <dbReference type="SAM" id="Phobius"/>
    </source>
</evidence>
<keyword evidence="7 12" id="KW-1133">Transmembrane helix</keyword>
<dbReference type="PRINTS" id="PR00237">
    <property type="entry name" value="GPCRRHODOPSN"/>
</dbReference>
<evidence type="ECO:0000256" key="2">
    <source>
        <dbReference type="ARBA" id="ARBA00004651"/>
    </source>
</evidence>
<feature type="transmembrane region" description="Helical" evidence="12">
    <location>
        <begin position="291"/>
        <end position="312"/>
    </location>
</feature>
<keyword evidence="6" id="KW-0552">Olfaction</keyword>
<dbReference type="InterPro" id="IPR017452">
    <property type="entry name" value="GPCR_Rhodpsn_7TM"/>
</dbReference>
<keyword evidence="14" id="KW-1185">Reference proteome</keyword>
<accession>A0A6J1VDU1</accession>
<evidence type="ECO:0000256" key="6">
    <source>
        <dbReference type="ARBA" id="ARBA00022725"/>
    </source>
</evidence>
<dbReference type="PROSITE" id="PS50262">
    <property type="entry name" value="G_PROTEIN_RECEP_F1_2"/>
    <property type="match status" value="1"/>
</dbReference>
<feature type="transmembrane region" description="Helical" evidence="12">
    <location>
        <begin position="218"/>
        <end position="245"/>
    </location>
</feature>
<keyword evidence="3" id="KW-1003">Cell membrane</keyword>
<protein>
    <submittedName>
        <fullName evidence="15">Olfactory receptor 14C36-like</fullName>
    </submittedName>
</protein>
<evidence type="ECO:0000256" key="4">
    <source>
        <dbReference type="ARBA" id="ARBA00022606"/>
    </source>
</evidence>
<dbReference type="Proteomes" id="UP000504612">
    <property type="component" value="Unplaced"/>
</dbReference>
<feature type="transmembrane region" description="Helical" evidence="12">
    <location>
        <begin position="78"/>
        <end position="98"/>
    </location>
</feature>
<dbReference type="InterPro" id="IPR050516">
    <property type="entry name" value="Olfactory_GPCR"/>
</dbReference>
<evidence type="ECO:0000256" key="10">
    <source>
        <dbReference type="ARBA" id="ARBA00023170"/>
    </source>
</evidence>
<evidence type="ECO:0000256" key="9">
    <source>
        <dbReference type="ARBA" id="ARBA00023136"/>
    </source>
</evidence>
<dbReference type="FunFam" id="1.20.1070.10:FF:000037">
    <property type="entry name" value="Olfactory receptor"/>
    <property type="match status" value="1"/>
</dbReference>
<dbReference type="GO" id="GO:0005886">
    <property type="term" value="C:plasma membrane"/>
    <property type="evidence" value="ECO:0007669"/>
    <property type="project" value="UniProtKB-SubCell"/>
</dbReference>
<dbReference type="Gene3D" id="1.20.1070.10">
    <property type="entry name" value="Rhodopsin 7-helix transmembrane proteins"/>
    <property type="match status" value="1"/>
</dbReference>
<evidence type="ECO:0000313" key="15">
    <source>
        <dbReference type="RefSeq" id="XP_026541442.1"/>
    </source>
</evidence>
<evidence type="ECO:0000259" key="13">
    <source>
        <dbReference type="PROSITE" id="PS50262"/>
    </source>
</evidence>
<keyword evidence="8" id="KW-0297">G-protein coupled receptor</keyword>
<dbReference type="KEGG" id="nss:113424054"/>
<keyword evidence="11" id="KW-0807">Transducer</keyword>
<evidence type="ECO:0000256" key="1">
    <source>
        <dbReference type="ARBA" id="ARBA00002936"/>
    </source>
</evidence>
<gene>
    <name evidence="15" type="primary">LOC113424054</name>
</gene>
<reference evidence="15" key="1">
    <citation type="submission" date="2025-08" db="UniProtKB">
        <authorList>
            <consortium name="RefSeq"/>
        </authorList>
    </citation>
    <scope>IDENTIFICATION</scope>
</reference>
<evidence type="ECO:0000313" key="14">
    <source>
        <dbReference type="Proteomes" id="UP000504612"/>
    </source>
</evidence>
<dbReference type="AlphaFoldDB" id="A0A6J1VDU1"/>
<dbReference type="InterPro" id="IPR000276">
    <property type="entry name" value="GPCR_Rhodpsn"/>
</dbReference>
<dbReference type="PRINTS" id="PR00245">
    <property type="entry name" value="OLFACTORYR"/>
</dbReference>
<evidence type="ECO:0000256" key="3">
    <source>
        <dbReference type="ARBA" id="ARBA00022475"/>
    </source>
</evidence>
<dbReference type="GeneID" id="113424054"/>
<keyword evidence="10" id="KW-0675">Receptor</keyword>
<dbReference type="GO" id="GO:0004930">
    <property type="term" value="F:G protein-coupled receptor activity"/>
    <property type="evidence" value="ECO:0007669"/>
    <property type="project" value="UniProtKB-KW"/>
</dbReference>